<reference evidence="1" key="1">
    <citation type="submission" date="2024-07" db="EMBL/GenBank/DDBJ databases">
        <title>A survey of Mimosa microsymbionts across Brazilian biomes reveals a high diversity of Paraburkholderia nodulating endemic species, but also that Cupriavidus is common as a symbiont of widespread species.</title>
        <authorList>
            <person name="Rouws L."/>
            <person name="Barauna A."/>
            <person name="Beukes C."/>
            <person name="Rouws J.R.C."/>
            <person name="De Faria S.M."/>
            <person name="Gross E."/>
            <person name="Bueno Dos Reis Junior F."/>
            <person name="Simon M.F."/>
            <person name="Maluk M."/>
            <person name="Odee D.W."/>
            <person name="Kenicer G."/>
            <person name="Young J.P.W."/>
            <person name="Reis V.M."/>
            <person name="Zilli J."/>
            <person name="James E.K."/>
        </authorList>
    </citation>
    <scope>NUCLEOTIDE SEQUENCE</scope>
    <source>
        <strain evidence="1">EG181B</strain>
    </source>
</reference>
<organism evidence="1 2">
    <name type="scientific">Paraburkholderia phymatum</name>
    <dbReference type="NCBI Taxonomy" id="148447"/>
    <lineage>
        <taxon>Bacteria</taxon>
        <taxon>Pseudomonadati</taxon>
        <taxon>Pseudomonadota</taxon>
        <taxon>Betaproteobacteria</taxon>
        <taxon>Burkholderiales</taxon>
        <taxon>Burkholderiaceae</taxon>
        <taxon>Paraburkholderia</taxon>
    </lineage>
</organism>
<accession>A0ACC6TXG9</accession>
<protein>
    <submittedName>
        <fullName evidence="1">TniB family NTP-binding protein</fullName>
    </submittedName>
</protein>
<gene>
    <name evidence="1" type="ORF">AB4Y32_09780</name>
</gene>
<evidence type="ECO:0000313" key="1">
    <source>
        <dbReference type="EMBL" id="MEX3932083.1"/>
    </source>
</evidence>
<proteinExistence type="predicted"/>
<name>A0ACC6TXG9_9BURK</name>
<evidence type="ECO:0000313" key="2">
    <source>
        <dbReference type="Proteomes" id="UP001558850"/>
    </source>
</evidence>
<dbReference type="EMBL" id="JBFRCH010000004">
    <property type="protein sequence ID" value="MEX3932083.1"/>
    <property type="molecule type" value="Genomic_DNA"/>
</dbReference>
<dbReference type="Proteomes" id="UP001558850">
    <property type="component" value="Unassembled WGS sequence"/>
</dbReference>
<keyword evidence="2" id="KW-1185">Reference proteome</keyword>
<comment type="caution">
    <text evidence="1">The sequence shown here is derived from an EMBL/GenBank/DDBJ whole genome shotgun (WGS) entry which is preliminary data.</text>
</comment>
<sequence>MNDLFDLDSGREKFMKRINLIDPVVVVHDDMKVAVNGIKDCILWSRSSSEPVGAVLTGVGGAGKSTLSQSFVDAFPRFDRDYGDRTVNIVPAFYAKIPPSATPKSTASALAKAVGDPKYKRGSEKEITERFVKILETCETEIIFLDEFNHLKLKGTTFGKNVCKWIKTLIDATSIVICLVGTPDCLDLLESDEQLARRFARRFSLGMLVAGDEKLGKSLDSYLIEYIDECKKKIGISEMPDFSSYVYVWRICLATRGIPGFITLLIKEACLNALSSGRDSLTMEDLAAAFDKGITSSVALTPPGVNPFRLSDARVKEAYMEQARDERSPIGSSKSICG</sequence>